<dbReference type="CDD" id="cd05254">
    <property type="entry name" value="dTDP_HR_like_SDR_e"/>
    <property type="match status" value="1"/>
</dbReference>
<dbReference type="EMBL" id="JAPJDZ010000004">
    <property type="protein sequence ID" value="MDP5134959.1"/>
    <property type="molecule type" value="Genomic_DNA"/>
</dbReference>
<comment type="function">
    <text evidence="6">Catalyzes the reduction of dTDP-6-deoxy-L-lyxo-4-hexulose to yield dTDP-L-rhamnose.</text>
</comment>
<dbReference type="InterPro" id="IPR029903">
    <property type="entry name" value="RmlD-like-bd"/>
</dbReference>
<evidence type="ECO:0000256" key="3">
    <source>
        <dbReference type="ARBA" id="ARBA00012929"/>
    </source>
</evidence>
<dbReference type="EC" id="1.1.1.133" evidence="3 6"/>
<comment type="caution">
    <text evidence="8">The sequence shown here is derived from an EMBL/GenBank/DDBJ whole genome shotgun (WGS) entry which is preliminary data.</text>
</comment>
<name>A0ABT9HV06_9GAMM</name>
<comment type="cofactor">
    <cofactor evidence="6">
        <name>Mg(2+)</name>
        <dbReference type="ChEBI" id="CHEBI:18420"/>
    </cofactor>
    <text evidence="6">Binds 1 Mg(2+) ion per monomer.</text>
</comment>
<dbReference type="PANTHER" id="PTHR10491:SF4">
    <property type="entry name" value="METHIONINE ADENOSYLTRANSFERASE 2 SUBUNIT BETA"/>
    <property type="match status" value="1"/>
</dbReference>
<evidence type="ECO:0000256" key="2">
    <source>
        <dbReference type="ARBA" id="ARBA00010944"/>
    </source>
</evidence>
<organism evidence="8 9">
    <name type="scientific">Rheinheimera baltica</name>
    <dbReference type="NCBI Taxonomy" id="67576"/>
    <lineage>
        <taxon>Bacteria</taxon>
        <taxon>Pseudomonadati</taxon>
        <taxon>Pseudomonadota</taxon>
        <taxon>Gammaproteobacteria</taxon>
        <taxon>Chromatiales</taxon>
        <taxon>Chromatiaceae</taxon>
        <taxon>Rheinheimera</taxon>
    </lineage>
</organism>
<dbReference type="RefSeq" id="WP_305973772.1">
    <property type="nucleotide sequence ID" value="NZ_JAPJDZ010000004.1"/>
</dbReference>
<dbReference type="GO" id="GO:0008831">
    <property type="term" value="F:dTDP-4-dehydrorhamnose reductase activity"/>
    <property type="evidence" value="ECO:0007669"/>
    <property type="project" value="UniProtKB-EC"/>
</dbReference>
<dbReference type="Pfam" id="PF04321">
    <property type="entry name" value="RmlD_sub_bind"/>
    <property type="match status" value="1"/>
</dbReference>
<comment type="similarity">
    <text evidence="2 6">Belongs to the dTDP-4-dehydrorhamnose reductase family.</text>
</comment>
<evidence type="ECO:0000256" key="5">
    <source>
        <dbReference type="ARBA" id="ARBA00048200"/>
    </source>
</evidence>
<dbReference type="Proteomes" id="UP001231109">
    <property type="component" value="Unassembled WGS sequence"/>
</dbReference>
<evidence type="ECO:0000256" key="4">
    <source>
        <dbReference type="ARBA" id="ARBA00017099"/>
    </source>
</evidence>
<reference evidence="8 9" key="1">
    <citation type="submission" date="2022-11" db="EMBL/GenBank/DDBJ databases">
        <title>Viruses from the air-sea interface of a natural surface slick.</title>
        <authorList>
            <person name="Rahlff J."/>
            <person name="Holmfeldt K."/>
        </authorList>
    </citation>
    <scope>NUCLEOTIDE SEQUENCE [LARGE SCALE GENOMIC DNA]</scope>
    <source>
        <strain evidence="8 9">SMS4</strain>
    </source>
</reference>
<comment type="catalytic activity">
    <reaction evidence="5 6">
        <text>dTDP-beta-L-rhamnose + NADP(+) = dTDP-4-dehydro-beta-L-rhamnose + NADPH + H(+)</text>
        <dbReference type="Rhea" id="RHEA:21796"/>
        <dbReference type="ChEBI" id="CHEBI:15378"/>
        <dbReference type="ChEBI" id="CHEBI:57510"/>
        <dbReference type="ChEBI" id="CHEBI:57783"/>
        <dbReference type="ChEBI" id="CHEBI:58349"/>
        <dbReference type="ChEBI" id="CHEBI:62830"/>
        <dbReference type="EC" id="1.1.1.133"/>
    </reaction>
</comment>
<keyword evidence="6 8" id="KW-0560">Oxidoreductase</keyword>
<protein>
    <recommendedName>
        <fullName evidence="4 6">dTDP-4-dehydrorhamnose reductase</fullName>
        <ecNumber evidence="3 6">1.1.1.133</ecNumber>
    </recommendedName>
</protein>
<evidence type="ECO:0000259" key="7">
    <source>
        <dbReference type="Pfam" id="PF04321"/>
    </source>
</evidence>
<dbReference type="NCBIfam" id="NF007440">
    <property type="entry name" value="PRK09987.1"/>
    <property type="match status" value="1"/>
</dbReference>
<comment type="pathway">
    <text evidence="1 6">Carbohydrate biosynthesis; dTDP-L-rhamnose biosynthesis.</text>
</comment>
<evidence type="ECO:0000256" key="6">
    <source>
        <dbReference type="RuleBase" id="RU364082"/>
    </source>
</evidence>
<sequence length="305" mass="33865">MSNIVLLAPFGQLGFQLARSLASLGTLHCISRAEIDFANIATLCERIAQIKPAIIVNAAAWTAVDKAETEYDATYTLNCHLPSAFASLAQQLNAWLVHYSSDYVYRGDGNLPWQEDDTPSPLSVYGSSKLAGDEAVVQHCEKHLIFRTSWVYCARGNNFMRTMLQLAQQRETLSVVSDQIGAPTPARLLADVTALALHHVLSFIALPDQGKTLSGIYHVAPQGETSWYGFAQAIFDLARSKITLRLDNSQFKAITTQEYPTPAARPSNSRLSTNKLQKTFSLTMPHWQSQLELTFAEWLSYQPKQ</sequence>
<keyword evidence="6" id="KW-0521">NADP</keyword>
<dbReference type="InterPro" id="IPR036291">
    <property type="entry name" value="NAD(P)-bd_dom_sf"/>
</dbReference>
<feature type="domain" description="RmlD-like substrate binding" evidence="7">
    <location>
        <begin position="4"/>
        <end position="297"/>
    </location>
</feature>
<dbReference type="NCBIfam" id="TIGR01214">
    <property type="entry name" value="rmlD"/>
    <property type="match status" value="1"/>
</dbReference>
<dbReference type="Gene3D" id="3.90.25.10">
    <property type="entry name" value="UDP-galactose 4-epimerase, domain 1"/>
    <property type="match status" value="1"/>
</dbReference>
<evidence type="ECO:0000256" key="1">
    <source>
        <dbReference type="ARBA" id="ARBA00004781"/>
    </source>
</evidence>
<dbReference type="Gene3D" id="3.40.50.720">
    <property type="entry name" value="NAD(P)-binding Rossmann-like Domain"/>
    <property type="match status" value="1"/>
</dbReference>
<proteinExistence type="inferred from homology"/>
<dbReference type="SUPFAM" id="SSF51735">
    <property type="entry name" value="NAD(P)-binding Rossmann-fold domains"/>
    <property type="match status" value="1"/>
</dbReference>
<keyword evidence="9" id="KW-1185">Reference proteome</keyword>
<accession>A0ABT9HV06</accession>
<dbReference type="PANTHER" id="PTHR10491">
    <property type="entry name" value="DTDP-4-DEHYDRORHAMNOSE REDUCTASE"/>
    <property type="match status" value="1"/>
</dbReference>
<evidence type="ECO:0000313" key="8">
    <source>
        <dbReference type="EMBL" id="MDP5134959.1"/>
    </source>
</evidence>
<gene>
    <name evidence="8" type="primary">rfbD</name>
    <name evidence="8" type="ORF">ORJ04_03235</name>
</gene>
<evidence type="ECO:0000313" key="9">
    <source>
        <dbReference type="Proteomes" id="UP001231109"/>
    </source>
</evidence>
<dbReference type="InterPro" id="IPR005913">
    <property type="entry name" value="dTDP_dehydrorham_reduct"/>
</dbReference>